<evidence type="ECO:0000313" key="2">
    <source>
        <dbReference type="Proteomes" id="UP000222916"/>
    </source>
</evidence>
<name>A0A2D1QHL6_AERSA</name>
<dbReference type="EMBL" id="CP022426">
    <property type="protein sequence ID" value="ATP09746.1"/>
    <property type="molecule type" value="Genomic_DNA"/>
</dbReference>
<protein>
    <submittedName>
        <fullName evidence="1">Uncharacterized protein</fullName>
    </submittedName>
</protein>
<evidence type="ECO:0000313" key="1">
    <source>
        <dbReference type="EMBL" id="ATP09746.1"/>
    </source>
</evidence>
<sequence length="54" mass="6316">MTLAAVRQSNDWHYVFPYTVVPPTKGHMRDGKNHSKRVMFWLSTALCRGALRRK</sequence>
<accession>A0A2D1QHL6</accession>
<dbReference type="AlphaFoldDB" id="A0A2D1QHL6"/>
<reference evidence="2" key="1">
    <citation type="journal article" date="2018" name="BMC Genomics">
        <title>The complete and fully assembled genome sequence of Aeromonas salmonicida subsp. pectinolytica and its comparative analysis with other Aeromonas species: investigation of the mobilome in environmental and pathogenic strains.</title>
        <authorList>
            <person name="Pfeiffer F."/>
            <person name="Zamora-Lagos M.A."/>
            <person name="Blettinger M."/>
            <person name="Yeroslaviz A."/>
            <person name="Dahl A."/>
            <person name="Gruber S."/>
            <person name="Habermann B.H."/>
        </authorList>
    </citation>
    <scope>NUCLEOTIDE SEQUENCE [LARGE SCALE GENOMIC DNA]</scope>
    <source>
        <strain evidence="2">34mel</strain>
    </source>
</reference>
<proteinExistence type="predicted"/>
<dbReference type="Proteomes" id="UP000222916">
    <property type="component" value="Chromosome"/>
</dbReference>
<gene>
    <name evidence="1" type="ORF">Asalp_26030</name>
</gene>
<organism evidence="1 2">
    <name type="scientific">Aeromonas salmonicida subsp. pectinolytica 34mel</name>
    <dbReference type="NCBI Taxonomy" id="1324960"/>
    <lineage>
        <taxon>Bacteria</taxon>
        <taxon>Pseudomonadati</taxon>
        <taxon>Pseudomonadota</taxon>
        <taxon>Gammaproteobacteria</taxon>
        <taxon>Aeromonadales</taxon>
        <taxon>Aeromonadaceae</taxon>
        <taxon>Aeromonas</taxon>
    </lineage>
</organism>